<evidence type="ECO:0000256" key="2">
    <source>
        <dbReference type="PROSITE-ProRule" id="PRU00235"/>
    </source>
</evidence>
<feature type="repeat" description="RCC1" evidence="2">
    <location>
        <begin position="128"/>
        <end position="178"/>
    </location>
</feature>
<feature type="repeat" description="RCC1" evidence="2">
    <location>
        <begin position="331"/>
        <end position="381"/>
    </location>
</feature>
<dbReference type="InterPro" id="IPR011333">
    <property type="entry name" value="SKP1/BTB/POZ_sf"/>
</dbReference>
<evidence type="ECO:0000256" key="1">
    <source>
        <dbReference type="ARBA" id="ARBA00022737"/>
    </source>
</evidence>
<proteinExistence type="predicted"/>
<dbReference type="Pfam" id="PF25390">
    <property type="entry name" value="WD40_RLD"/>
    <property type="match status" value="1"/>
</dbReference>
<dbReference type="Gene3D" id="3.30.710.10">
    <property type="entry name" value="Potassium Channel Kv1.1, Chain A"/>
    <property type="match status" value="1"/>
</dbReference>
<evidence type="ECO:0000313" key="5">
    <source>
        <dbReference type="Proteomes" id="UP001431209"/>
    </source>
</evidence>
<dbReference type="InterPro" id="IPR058923">
    <property type="entry name" value="RCC1-like_dom"/>
</dbReference>
<organism evidence="4 5">
    <name type="scientific">Acrasis kona</name>
    <dbReference type="NCBI Taxonomy" id="1008807"/>
    <lineage>
        <taxon>Eukaryota</taxon>
        <taxon>Discoba</taxon>
        <taxon>Heterolobosea</taxon>
        <taxon>Tetramitia</taxon>
        <taxon>Eutetramitia</taxon>
        <taxon>Acrasidae</taxon>
        <taxon>Acrasis</taxon>
    </lineage>
</organism>
<dbReference type="SUPFAM" id="SSF50985">
    <property type="entry name" value="RCC1/BLIP-II"/>
    <property type="match status" value="1"/>
</dbReference>
<dbReference type="PANTHER" id="PTHR22872">
    <property type="entry name" value="BTK-BINDING PROTEIN-RELATED"/>
    <property type="match status" value="1"/>
</dbReference>
<evidence type="ECO:0000259" key="3">
    <source>
        <dbReference type="PROSITE" id="PS50097"/>
    </source>
</evidence>
<dbReference type="PROSITE" id="PS00626">
    <property type="entry name" value="RCC1_2"/>
    <property type="match status" value="2"/>
</dbReference>
<dbReference type="InterPro" id="IPR051625">
    <property type="entry name" value="Signaling_Regulatory_Domain"/>
</dbReference>
<dbReference type="SMART" id="SM00225">
    <property type="entry name" value="BTB"/>
    <property type="match status" value="1"/>
</dbReference>
<dbReference type="Pfam" id="PF00651">
    <property type="entry name" value="BTB"/>
    <property type="match status" value="1"/>
</dbReference>
<dbReference type="PRINTS" id="PR00633">
    <property type="entry name" value="RCCNDNSATION"/>
</dbReference>
<dbReference type="Gene3D" id="2.130.10.30">
    <property type="entry name" value="Regulator of chromosome condensation 1/beta-lactamase-inhibitor protein II"/>
    <property type="match status" value="2"/>
</dbReference>
<protein>
    <submittedName>
        <fullName evidence="4">E3 ubiquitin-protein ligase HERC</fullName>
    </submittedName>
</protein>
<keyword evidence="1" id="KW-0677">Repeat</keyword>
<dbReference type="PROSITE" id="PS50012">
    <property type="entry name" value="RCC1_3"/>
    <property type="match status" value="5"/>
</dbReference>
<feature type="repeat" description="RCC1" evidence="2">
    <location>
        <begin position="179"/>
        <end position="233"/>
    </location>
</feature>
<gene>
    <name evidence="4" type="ORF">AKO1_012529</name>
</gene>
<feature type="repeat" description="RCC1" evidence="2">
    <location>
        <begin position="69"/>
        <end position="127"/>
    </location>
</feature>
<dbReference type="InterPro" id="IPR000408">
    <property type="entry name" value="Reg_chr_condens"/>
</dbReference>
<dbReference type="InterPro" id="IPR000210">
    <property type="entry name" value="BTB/POZ_dom"/>
</dbReference>
<dbReference type="SUPFAM" id="SSF54695">
    <property type="entry name" value="POZ domain"/>
    <property type="match status" value="1"/>
</dbReference>
<keyword evidence="5" id="KW-1185">Reference proteome</keyword>
<reference evidence="4 5" key="1">
    <citation type="submission" date="2024-03" db="EMBL/GenBank/DDBJ databases">
        <title>The Acrasis kona genome and developmental transcriptomes reveal deep origins of eukaryotic multicellular pathways.</title>
        <authorList>
            <person name="Sheikh S."/>
            <person name="Fu C.-J."/>
            <person name="Brown M.W."/>
            <person name="Baldauf S.L."/>
        </authorList>
    </citation>
    <scope>NUCLEOTIDE SEQUENCE [LARGE SCALE GENOMIC DNA]</scope>
    <source>
        <strain evidence="4 5">ATCC MYA-3509</strain>
    </source>
</reference>
<name>A0AAW2YZG5_9EUKA</name>
<evidence type="ECO:0000313" key="4">
    <source>
        <dbReference type="EMBL" id="KAL0481702.1"/>
    </source>
</evidence>
<dbReference type="InterPro" id="IPR009091">
    <property type="entry name" value="RCC1/BLIP-II"/>
</dbReference>
<dbReference type="AlphaFoldDB" id="A0AAW2YZG5"/>
<dbReference type="PROSITE" id="PS50097">
    <property type="entry name" value="BTB"/>
    <property type="match status" value="1"/>
</dbReference>
<dbReference type="EMBL" id="JAOPGA020000784">
    <property type="protein sequence ID" value="KAL0481702.1"/>
    <property type="molecule type" value="Genomic_DNA"/>
</dbReference>
<feature type="domain" description="BTB" evidence="3">
    <location>
        <begin position="600"/>
        <end position="668"/>
    </location>
</feature>
<dbReference type="Proteomes" id="UP001431209">
    <property type="component" value="Unassembled WGS sequence"/>
</dbReference>
<sequence>MSSNVHSSNVIKYNENILVCGSNKEGQIALGDQNERVDSLSRISEGDFVDESVHSVVCGPLHSVFLGSQGVWVCGNNNNSRLGLGASFSIRTKTRVAFKICSPPEFVRRKVKQVCCGENHTVFLMEDYTLWSCGGNHRGQLAIPSLRTICDEPKQIEFAHQVSSIACGLEHTLFLTSNGHVYSCGSDEYGQLGANKLDRTDVRQPSRIGEEYGDGTYSGIECGFYFSALITSGPHQKLLTCGRNHYGQLCHNDLINKYTPTVVKSDVDIGQIKSVVCGQHHMVVLNADGLVFVGGWNGYGQLGIGDGRDRGPTMYISVNCGAAHTCFVTQKDVYMCGYNASGQLGLGHQESKISTPTPIHTRAPVAQISCGTVHTIVLLQKQQFKHKPTFKFGDLEQYSWMFDCRVTTTESTSEGIPACADVIRQRCPRLIDLNKSSVREDNTLIICSDLSDRATVVLLNYIMYDRLELDGTGTDRIDTCCELIKWNPKIERLESLLLCELYQSVEEDPVSLILKIDSIIDSQKRRMIRGHVISLLNNRVRSGSFKDLKKREQLSHHLCMEIMMSEGNGFCALEDLDYGQSTLESDLSNMFEECQKSMGGDVELVLSNGSIRAHKLILSCRCEFFRKNFTHGWCDNHAKRVELFSGGGVEDQVAIQTHYAFIKYLYTGTFDDITPSNAVSLIKLWNFYCMPLDDPVCKRAQEVICDGLNADNVLILYGYLDQLKGVFKELEQACVNVMCEHWIAIHDRFSNDEIFHWLSNVEYADINRRHLSQLKKAVKEKQTSESSTTK</sequence>
<feature type="repeat" description="RCC1" evidence="2">
    <location>
        <begin position="236"/>
        <end position="288"/>
    </location>
</feature>
<accession>A0AAW2YZG5</accession>
<dbReference type="CDD" id="cd18186">
    <property type="entry name" value="BTB_POZ_ZBTB_KLHL-like"/>
    <property type="match status" value="1"/>
</dbReference>
<comment type="caution">
    <text evidence="4">The sequence shown here is derived from an EMBL/GenBank/DDBJ whole genome shotgun (WGS) entry which is preliminary data.</text>
</comment>